<gene>
    <name evidence="1" type="ORF">SAMN02745220_04790</name>
</gene>
<proteinExistence type="predicted"/>
<dbReference type="RefSeq" id="WP_073616432.1">
    <property type="nucleotide sequence ID" value="NZ_FRFE01000042.1"/>
</dbReference>
<dbReference type="OrthoDB" id="8609885at2"/>
<dbReference type="Proteomes" id="UP000184603">
    <property type="component" value="Unassembled WGS sequence"/>
</dbReference>
<reference evidence="1 2" key="1">
    <citation type="submission" date="2016-12" db="EMBL/GenBank/DDBJ databases">
        <authorList>
            <person name="Song W.-J."/>
            <person name="Kurnit D.M."/>
        </authorList>
    </citation>
    <scope>NUCLEOTIDE SEQUENCE [LARGE SCALE GENOMIC DNA]</scope>
    <source>
        <strain evidence="1 2">DSM 18488</strain>
    </source>
</reference>
<dbReference type="STRING" id="1121416.SAMN02745220_04790"/>
<evidence type="ECO:0000313" key="2">
    <source>
        <dbReference type="Proteomes" id="UP000184603"/>
    </source>
</evidence>
<organism evidence="1 2">
    <name type="scientific">Desulfopila aestuarii DSM 18488</name>
    <dbReference type="NCBI Taxonomy" id="1121416"/>
    <lineage>
        <taxon>Bacteria</taxon>
        <taxon>Pseudomonadati</taxon>
        <taxon>Thermodesulfobacteriota</taxon>
        <taxon>Desulfobulbia</taxon>
        <taxon>Desulfobulbales</taxon>
        <taxon>Desulfocapsaceae</taxon>
        <taxon>Desulfopila</taxon>
    </lineage>
</organism>
<accession>A0A1M7YJP6</accession>
<protein>
    <submittedName>
        <fullName evidence="1">Uncharacterized protein</fullName>
    </submittedName>
</protein>
<sequence>MALSSTFIAATLPAGIVSADLSGAVLPLLFSSACGTSNYDASALFDLAPQTEAVPKYPPAFSTTYVKHSTAINSGYSGYMAINPGLSLTGSPTNCSWLSYSGVLLAKLVIDYVTPFVAKSIYLEAYHNSGTSQLDNAVKDFAVYGSNSSVAMTNYNNAADTTGLIYLGSFEARRHITADVSDPQYFDLSGNTTAYRYYVVRTLTSFSTSYVGIRHIAFRSELYTEPWQRIIVRDAAENILSCTIEEWDTGLDVASLYVEMPEISATQQTLITIDYDAGNADNSENMVWTGTAPAAPESGDDLVVWNLAVADELFSYTFGFDSYIYAALLQRYDLAGATIAVAQPYGIAVDLDVVELEQLYSMLMEIWLMQLYGDVPLLAAILSQPYRGANILQKELLQKWGAALELETGLVQPWTMAESLDVVSEQIYGIAAAVLQVTSEQLYAINDCSTLFTGLVQPYAMAAETAALFIFDTKIYVDGERIPYITCEWQATKSEYAWHVDFSVKSLEVAIRCADGADIVIVSAGDTYRFRCYEGWKLDKRYLETVYRIEAWSPTRALDLAAPLVGDLSGMASVIASDLAAPHGITVDWQMADGFIRGGKLTANNETPLAVIRKLVEDGNRGRVQTAADGMTLLCVCGTETPIPDWPTVTPFQVIDARIERRSTTWQNEIQPGHNSFIVSDQLPTGNTEQLIDRLIDHRTADVRVYVTPLADAPGYTLEHSGGASVSIEPMGVVGEVVVDELVAIDGGIGKTRWPIYGVVDRVWREQQLGDIVTSEDGIIQADIAGYSLLRLSYTTRFYQWLARDNRIEEVQFIARRAD</sequence>
<keyword evidence="2" id="KW-1185">Reference proteome</keyword>
<name>A0A1M7YJP6_9BACT</name>
<dbReference type="AlphaFoldDB" id="A0A1M7YJP6"/>
<evidence type="ECO:0000313" key="1">
    <source>
        <dbReference type="EMBL" id="SHO52830.1"/>
    </source>
</evidence>
<dbReference type="EMBL" id="FRFE01000042">
    <property type="protein sequence ID" value="SHO52830.1"/>
    <property type="molecule type" value="Genomic_DNA"/>
</dbReference>